<dbReference type="RefSeq" id="WP_069661796.1">
    <property type="nucleotide sequence ID" value="NZ_JBHUJJ010000001.1"/>
</dbReference>
<dbReference type="Proteomes" id="UP000095094">
    <property type="component" value="Unassembled WGS sequence"/>
</dbReference>
<name>A0A1E5H6K8_9ENTE</name>
<protein>
    <recommendedName>
        <fullName evidence="4">SHOCT domain-containing protein</fullName>
    </recommendedName>
</protein>
<reference evidence="3" key="1">
    <citation type="submission" date="2016-09" db="EMBL/GenBank/DDBJ databases">
        <authorList>
            <person name="Gulvik C.A."/>
        </authorList>
    </citation>
    <scope>NUCLEOTIDE SEQUENCE [LARGE SCALE GENOMIC DNA]</scope>
    <source>
        <strain evidence="3">LMG 8895</strain>
    </source>
</reference>
<keyword evidence="1" id="KW-0812">Transmembrane</keyword>
<evidence type="ECO:0000313" key="2">
    <source>
        <dbReference type="EMBL" id="OEG20486.1"/>
    </source>
</evidence>
<evidence type="ECO:0008006" key="4">
    <source>
        <dbReference type="Google" id="ProtNLM"/>
    </source>
</evidence>
<dbReference type="EMBL" id="MIJY01000001">
    <property type="protein sequence ID" value="OEG20486.1"/>
    <property type="molecule type" value="Genomic_DNA"/>
</dbReference>
<keyword evidence="3" id="KW-1185">Reference proteome</keyword>
<dbReference type="OrthoDB" id="2329101at2"/>
<sequence length="95" mass="10914">MGDCSSYFSGGHGMMRGNMFGMGFFWWILIVVAIIAVIYLLKNRTSQQEEQGAVPNQYTEIPDSHKNAFDLLDEEFAKGTITEEEYLRKKELLKK</sequence>
<keyword evidence="1" id="KW-1133">Transmembrane helix</keyword>
<organism evidence="2 3">
    <name type="scientific">Enterococcus termitis</name>
    <dbReference type="NCBI Taxonomy" id="332950"/>
    <lineage>
        <taxon>Bacteria</taxon>
        <taxon>Bacillati</taxon>
        <taxon>Bacillota</taxon>
        <taxon>Bacilli</taxon>
        <taxon>Lactobacillales</taxon>
        <taxon>Enterococcaceae</taxon>
        <taxon>Enterococcus</taxon>
    </lineage>
</organism>
<dbReference type="AlphaFoldDB" id="A0A1E5H6K8"/>
<gene>
    <name evidence="2" type="ORF">BCR25_01310</name>
</gene>
<proteinExistence type="predicted"/>
<evidence type="ECO:0000313" key="3">
    <source>
        <dbReference type="Proteomes" id="UP000095094"/>
    </source>
</evidence>
<feature type="transmembrane region" description="Helical" evidence="1">
    <location>
        <begin position="24"/>
        <end position="41"/>
    </location>
</feature>
<comment type="caution">
    <text evidence="2">The sequence shown here is derived from an EMBL/GenBank/DDBJ whole genome shotgun (WGS) entry which is preliminary data.</text>
</comment>
<evidence type="ECO:0000256" key="1">
    <source>
        <dbReference type="SAM" id="Phobius"/>
    </source>
</evidence>
<keyword evidence="1" id="KW-0472">Membrane</keyword>
<accession>A0A1E5H6K8</accession>